<evidence type="ECO:0000313" key="2">
    <source>
        <dbReference type="EMBL" id="THU70620.1"/>
    </source>
</evidence>
<reference evidence="2 3" key="1">
    <citation type="journal article" date="2019" name="Nat. Plants">
        <title>Genome sequencing of Musa balbisiana reveals subgenome evolution and function divergence in polyploid bananas.</title>
        <authorList>
            <person name="Yao X."/>
        </authorList>
    </citation>
    <scope>NUCLEOTIDE SEQUENCE [LARGE SCALE GENOMIC DNA]</scope>
    <source>
        <strain evidence="3">cv. DH-PKW</strain>
        <tissue evidence="2">Leaves</tissue>
    </source>
</reference>
<sequence>MVDQAVDVIPEGSSSGRMIPLVLHRDKGILGSLSYRFFERLYSMSCMLGEGVKSSSQYSNHHRRSMSFPSYS</sequence>
<feature type="region of interest" description="Disordered" evidence="1">
    <location>
        <begin position="53"/>
        <end position="72"/>
    </location>
</feature>
<dbReference type="Proteomes" id="UP000317650">
    <property type="component" value="Chromosome 8"/>
</dbReference>
<evidence type="ECO:0000313" key="3">
    <source>
        <dbReference type="Proteomes" id="UP000317650"/>
    </source>
</evidence>
<name>A0A4S8K6R4_MUSBA</name>
<organism evidence="2 3">
    <name type="scientific">Musa balbisiana</name>
    <name type="common">Banana</name>
    <dbReference type="NCBI Taxonomy" id="52838"/>
    <lineage>
        <taxon>Eukaryota</taxon>
        <taxon>Viridiplantae</taxon>
        <taxon>Streptophyta</taxon>
        <taxon>Embryophyta</taxon>
        <taxon>Tracheophyta</taxon>
        <taxon>Spermatophyta</taxon>
        <taxon>Magnoliopsida</taxon>
        <taxon>Liliopsida</taxon>
        <taxon>Zingiberales</taxon>
        <taxon>Musaceae</taxon>
        <taxon>Musa</taxon>
    </lineage>
</organism>
<evidence type="ECO:0000256" key="1">
    <source>
        <dbReference type="SAM" id="MobiDB-lite"/>
    </source>
</evidence>
<gene>
    <name evidence="2" type="ORF">C4D60_Mb08t26900</name>
</gene>
<proteinExistence type="predicted"/>
<comment type="caution">
    <text evidence="2">The sequence shown here is derived from an EMBL/GenBank/DDBJ whole genome shotgun (WGS) entry which is preliminary data.</text>
</comment>
<dbReference type="AlphaFoldDB" id="A0A4S8K6R4"/>
<accession>A0A4S8K6R4</accession>
<protein>
    <submittedName>
        <fullName evidence="2">Uncharacterized protein</fullName>
    </submittedName>
</protein>
<keyword evidence="3" id="KW-1185">Reference proteome</keyword>
<dbReference type="EMBL" id="PYDT01000002">
    <property type="protein sequence ID" value="THU70620.1"/>
    <property type="molecule type" value="Genomic_DNA"/>
</dbReference>